<dbReference type="Pfam" id="PF12600">
    <property type="entry name" value="DUF3769"/>
    <property type="match status" value="1"/>
</dbReference>
<dbReference type="AlphaFoldDB" id="A0A2W4Z095"/>
<feature type="region of interest" description="Disordered" evidence="1">
    <location>
        <begin position="23"/>
        <end position="46"/>
    </location>
</feature>
<dbReference type="GO" id="GO:1990351">
    <property type="term" value="C:transporter complex"/>
    <property type="evidence" value="ECO:0007669"/>
    <property type="project" value="TreeGrafter"/>
</dbReference>
<comment type="caution">
    <text evidence="2">The sequence shown here is derived from an EMBL/GenBank/DDBJ whole genome shotgun (WGS) entry which is preliminary data.</text>
</comment>
<gene>
    <name evidence="2" type="ORF">DCF15_14395</name>
</gene>
<dbReference type="InterPro" id="IPR022244">
    <property type="entry name" value="DUF3769"/>
</dbReference>
<feature type="non-terminal residue" evidence="2">
    <location>
        <position position="1"/>
    </location>
</feature>
<accession>A0A2W4Z095</accession>
<sequence length="541" mass="59223">GVIRDAVGTLYFPTAGDDFSSPVERRFLPGGSTATGRAYDPLSPNAPLQVTSDGSIQIVSSPEARLTGGTDGSLRQLRFETDELRFDVEGWRAESARITNDPFSPPELELRVDNLLLRNLSVTQDELLFQRPRLVFDQGLALPLFRSRLLLNRGQVDPEELSPLPVQVGVDGRDRGGFFIGRKIPIIKNGRTQFSITPQYSVARALSGQNGSPLDLNNFGATADLSSQLTPRLTLSGRADLTGLGLSNLTENLRANLRAEQLIGNHTLAVDYSYRDRLFNGSLGFQDVQYSLGVVLLSPTINLNPNLQLTYQGSAQLINAASDRADLLAASGSNTGRITLGRYQASAALRQSINLWTGEPKPATQAEGLRFTPTPVVPYLNLSTGLRLTTTAYSSGDQQNSAIADIGISGQIGHFARNFGDYTSFNLGYAQSFLGVADSPFLFDREVDRSILYYGINQQIYGPFLLGFQSAYSFSQNRAISSIFTLEYSRRTYGILIRYDATQSSAAIGFRLSNFSWLGDTDPFDTPRVRQVRGGVLEQRN</sequence>
<dbReference type="GO" id="GO:0009279">
    <property type="term" value="C:cell outer membrane"/>
    <property type="evidence" value="ECO:0007669"/>
    <property type="project" value="TreeGrafter"/>
</dbReference>
<dbReference type="PANTHER" id="PTHR30189:SF1">
    <property type="entry name" value="LPS-ASSEMBLY PROTEIN LPTD"/>
    <property type="match status" value="1"/>
</dbReference>
<evidence type="ECO:0000313" key="3">
    <source>
        <dbReference type="Proteomes" id="UP000249794"/>
    </source>
</evidence>
<dbReference type="Proteomes" id="UP000249794">
    <property type="component" value="Unassembled WGS sequence"/>
</dbReference>
<protein>
    <submittedName>
        <fullName evidence="2">DUF3769 domain-containing protein</fullName>
    </submittedName>
</protein>
<evidence type="ECO:0000256" key="1">
    <source>
        <dbReference type="SAM" id="MobiDB-lite"/>
    </source>
</evidence>
<dbReference type="EMBL" id="QBMP01000159">
    <property type="protein sequence ID" value="PZO51755.1"/>
    <property type="molecule type" value="Genomic_DNA"/>
</dbReference>
<organism evidence="2 3">
    <name type="scientific">Phormidesmis priestleyi</name>
    <dbReference type="NCBI Taxonomy" id="268141"/>
    <lineage>
        <taxon>Bacteria</taxon>
        <taxon>Bacillati</taxon>
        <taxon>Cyanobacteriota</taxon>
        <taxon>Cyanophyceae</taxon>
        <taxon>Leptolyngbyales</taxon>
        <taxon>Leptolyngbyaceae</taxon>
        <taxon>Phormidesmis</taxon>
    </lineage>
</organism>
<reference evidence="3" key="1">
    <citation type="submission" date="2018-04" db="EMBL/GenBank/DDBJ databases">
        <authorList>
            <person name="Cornet L."/>
        </authorList>
    </citation>
    <scope>NUCLEOTIDE SEQUENCE [LARGE SCALE GENOMIC DNA]</scope>
</reference>
<proteinExistence type="predicted"/>
<dbReference type="InterPro" id="IPR050218">
    <property type="entry name" value="LptD"/>
</dbReference>
<name>A0A2W4Z095_9CYAN</name>
<reference evidence="2 3" key="2">
    <citation type="submission" date="2018-06" db="EMBL/GenBank/DDBJ databases">
        <title>Metagenomic assembly of (sub)arctic Cyanobacteria and their associated microbiome from non-axenic cultures.</title>
        <authorList>
            <person name="Baurain D."/>
        </authorList>
    </citation>
    <scope>NUCLEOTIDE SEQUENCE [LARGE SCALE GENOMIC DNA]</scope>
    <source>
        <strain evidence="2">ULC027bin1</strain>
    </source>
</reference>
<dbReference type="PANTHER" id="PTHR30189">
    <property type="entry name" value="LPS-ASSEMBLY PROTEIN"/>
    <property type="match status" value="1"/>
</dbReference>
<evidence type="ECO:0000313" key="2">
    <source>
        <dbReference type="EMBL" id="PZO51755.1"/>
    </source>
</evidence>